<dbReference type="Proteomes" id="UP001199106">
    <property type="component" value="Unassembled WGS sequence"/>
</dbReference>
<evidence type="ECO:0000313" key="2">
    <source>
        <dbReference type="EMBL" id="KAG9186372.1"/>
    </source>
</evidence>
<feature type="compositionally biased region" description="Acidic residues" evidence="1">
    <location>
        <begin position="128"/>
        <end position="139"/>
    </location>
</feature>
<feature type="region of interest" description="Disordered" evidence="1">
    <location>
        <begin position="99"/>
        <end position="151"/>
    </location>
</feature>
<sequence>MPPNDSKHHLPVSSILFNNKTYSTAHPRNHVLAHPTLADLHDAQDTTVTALPQPPTSATSIAKPNKDGFCKRILARIKVMLRLEHEVKEVKGQDEKVRGGVCIGEPTNFKHLGTAGPRPMRDSVPAVVEEESGWEDVGESEAGRNTVRRRR</sequence>
<accession>A0AAD4I5R2</accession>
<protein>
    <submittedName>
        <fullName evidence="2">Uncharacterized protein</fullName>
    </submittedName>
</protein>
<gene>
    <name evidence="2" type="ORF">G6011_02928</name>
</gene>
<proteinExistence type="predicted"/>
<comment type="caution">
    <text evidence="2">The sequence shown here is derived from an EMBL/GenBank/DDBJ whole genome shotgun (WGS) entry which is preliminary data.</text>
</comment>
<dbReference type="AlphaFoldDB" id="A0AAD4I5R2"/>
<evidence type="ECO:0000313" key="3">
    <source>
        <dbReference type="Proteomes" id="UP001199106"/>
    </source>
</evidence>
<dbReference type="EMBL" id="JAANER010000009">
    <property type="protein sequence ID" value="KAG9186372.1"/>
    <property type="molecule type" value="Genomic_DNA"/>
</dbReference>
<keyword evidence="3" id="KW-1185">Reference proteome</keyword>
<organism evidence="2 3">
    <name type="scientific">Alternaria panax</name>
    <dbReference type="NCBI Taxonomy" id="48097"/>
    <lineage>
        <taxon>Eukaryota</taxon>
        <taxon>Fungi</taxon>
        <taxon>Dikarya</taxon>
        <taxon>Ascomycota</taxon>
        <taxon>Pezizomycotina</taxon>
        <taxon>Dothideomycetes</taxon>
        <taxon>Pleosporomycetidae</taxon>
        <taxon>Pleosporales</taxon>
        <taxon>Pleosporineae</taxon>
        <taxon>Pleosporaceae</taxon>
        <taxon>Alternaria</taxon>
        <taxon>Alternaria sect. Panax</taxon>
    </lineage>
</organism>
<evidence type="ECO:0000256" key="1">
    <source>
        <dbReference type="SAM" id="MobiDB-lite"/>
    </source>
</evidence>
<name>A0AAD4I5R2_9PLEO</name>
<reference evidence="2" key="1">
    <citation type="submission" date="2021-07" db="EMBL/GenBank/DDBJ databases">
        <title>Genome Resource of American Ginseng Black Spot Pathogen Alternaria panax.</title>
        <authorList>
            <person name="Qiu C."/>
            <person name="Wang W."/>
            <person name="Liu Z."/>
        </authorList>
    </citation>
    <scope>NUCLEOTIDE SEQUENCE</scope>
    <source>
        <strain evidence="2">BNCC115425</strain>
    </source>
</reference>